<organism evidence="2 3">
    <name type="scientific">Methylorubrum rhodesianum</name>
    <dbReference type="NCBI Taxonomy" id="29427"/>
    <lineage>
        <taxon>Bacteria</taxon>
        <taxon>Pseudomonadati</taxon>
        <taxon>Pseudomonadota</taxon>
        <taxon>Alphaproteobacteria</taxon>
        <taxon>Hyphomicrobiales</taxon>
        <taxon>Methylobacteriaceae</taxon>
        <taxon>Methylorubrum</taxon>
    </lineage>
</organism>
<dbReference type="InterPro" id="IPR032693">
    <property type="entry name" value="YtkA-like_dom"/>
</dbReference>
<evidence type="ECO:0000259" key="1">
    <source>
        <dbReference type="Pfam" id="PF13115"/>
    </source>
</evidence>
<keyword evidence="3" id="KW-1185">Reference proteome</keyword>
<dbReference type="EMBL" id="JAQYXL010000001">
    <property type="protein sequence ID" value="MEN3226344.1"/>
    <property type="molecule type" value="Genomic_DNA"/>
</dbReference>
<name>A0ABU9Z5I0_9HYPH</name>
<feature type="domain" description="YtkA-like" evidence="1">
    <location>
        <begin position="5"/>
        <end position="88"/>
    </location>
</feature>
<protein>
    <submittedName>
        <fullName evidence="2">FixH family protein</fullName>
    </submittedName>
</protein>
<evidence type="ECO:0000313" key="3">
    <source>
        <dbReference type="Proteomes" id="UP001404845"/>
    </source>
</evidence>
<proteinExistence type="predicted"/>
<dbReference type="Pfam" id="PF13115">
    <property type="entry name" value="YtkA"/>
    <property type="match status" value="1"/>
</dbReference>
<dbReference type="Proteomes" id="UP001404845">
    <property type="component" value="Unassembled WGS sequence"/>
</dbReference>
<dbReference type="RefSeq" id="WP_246750890.1">
    <property type="nucleotide sequence ID" value="NZ_JACWCW010000108.1"/>
</dbReference>
<evidence type="ECO:0000313" key="2">
    <source>
        <dbReference type="EMBL" id="MEN3226344.1"/>
    </source>
</evidence>
<sequence>MPADLKDYAFEILEPRTKSGEALLQVRLVRKTTATTVPDAVVFARRLDMAPDGMETMKTRLEPQPSPDPGIYAFKANLAMEGRWRLSLAAKVPGETGTVRDQLVFEAVE</sequence>
<comment type="caution">
    <text evidence="2">The sequence shown here is derived from an EMBL/GenBank/DDBJ whole genome shotgun (WGS) entry which is preliminary data.</text>
</comment>
<accession>A0ABU9Z5I0</accession>
<gene>
    <name evidence="2" type="ORF">PUR21_01420</name>
</gene>
<reference evidence="2 3" key="1">
    <citation type="journal article" date="2023" name="PLoS ONE">
        <title>Complete genome assembly of Hawai'i environmental nontuberculous mycobacteria reveals unexpected co-isolation with methylobacteria.</title>
        <authorList>
            <person name="Hendrix J."/>
            <person name="Epperson L.E."/>
            <person name="Tong E.I."/>
            <person name="Chan Y.L."/>
            <person name="Hasan N.A."/>
            <person name="Dawrs S.N."/>
            <person name="Norton G.J."/>
            <person name="Virdi R."/>
            <person name="Crooks J.L."/>
            <person name="Chan E.D."/>
            <person name="Honda J.R."/>
            <person name="Strong M."/>
        </authorList>
    </citation>
    <scope>NUCLEOTIDE SEQUENCE [LARGE SCALE GENOMIC DNA]</scope>
    <source>
        <strain evidence="2 3">NJH_HI01</strain>
    </source>
</reference>